<reference evidence="5 6" key="1">
    <citation type="journal article" date="2016" name="Sci. Rep.">
        <title>Peltaster fructicola genome reveals evolution from an invasive phytopathogen to an ectophytic parasite.</title>
        <authorList>
            <person name="Xu C."/>
            <person name="Chen H."/>
            <person name="Gleason M.L."/>
            <person name="Xu J.R."/>
            <person name="Liu H."/>
            <person name="Zhang R."/>
            <person name="Sun G."/>
        </authorList>
    </citation>
    <scope>NUCLEOTIDE SEQUENCE [LARGE SCALE GENOMIC DNA]</scope>
    <source>
        <strain evidence="5 6">LNHT1506</strain>
    </source>
</reference>
<feature type="region of interest" description="Disordered" evidence="3">
    <location>
        <begin position="58"/>
        <end position="84"/>
    </location>
</feature>
<feature type="domain" description="Xylanolytic transcriptional activator regulatory" evidence="4">
    <location>
        <begin position="264"/>
        <end position="333"/>
    </location>
</feature>
<dbReference type="CDD" id="cd12148">
    <property type="entry name" value="fungal_TF_MHR"/>
    <property type="match status" value="1"/>
</dbReference>
<dbReference type="PANTHER" id="PTHR31001">
    <property type="entry name" value="UNCHARACTERIZED TRANSCRIPTIONAL REGULATORY PROTEIN"/>
    <property type="match status" value="1"/>
</dbReference>
<dbReference type="InterPro" id="IPR007219">
    <property type="entry name" value="XnlR_reg_dom"/>
</dbReference>
<dbReference type="AlphaFoldDB" id="A0A6H0Y660"/>
<evidence type="ECO:0000256" key="1">
    <source>
        <dbReference type="ARBA" id="ARBA00004123"/>
    </source>
</evidence>
<dbReference type="InterPro" id="IPR050613">
    <property type="entry name" value="Sec_Metabolite_Reg"/>
</dbReference>
<evidence type="ECO:0000256" key="2">
    <source>
        <dbReference type="ARBA" id="ARBA00023242"/>
    </source>
</evidence>
<keyword evidence="6" id="KW-1185">Reference proteome</keyword>
<name>A0A6H0Y660_9PEZI</name>
<dbReference type="Pfam" id="PF04082">
    <property type="entry name" value="Fungal_trans"/>
    <property type="match status" value="1"/>
</dbReference>
<comment type="subcellular location">
    <subcellularLocation>
        <location evidence="1">Nucleus</location>
    </subcellularLocation>
</comment>
<evidence type="ECO:0000313" key="5">
    <source>
        <dbReference type="EMBL" id="QIX02542.1"/>
    </source>
</evidence>
<dbReference type="SMART" id="SM00906">
    <property type="entry name" value="Fungal_trans"/>
    <property type="match status" value="1"/>
</dbReference>
<dbReference type="GO" id="GO:0008270">
    <property type="term" value="F:zinc ion binding"/>
    <property type="evidence" value="ECO:0007669"/>
    <property type="project" value="InterPro"/>
</dbReference>
<dbReference type="PANTHER" id="PTHR31001:SF85">
    <property type="entry name" value="ZN(II)2CYS6 TRANSCRIPTION FACTOR (EUROFUNG)"/>
    <property type="match status" value="1"/>
</dbReference>
<keyword evidence="2" id="KW-0539">Nucleus</keyword>
<protein>
    <recommendedName>
        <fullName evidence="4">Xylanolytic transcriptional activator regulatory domain-containing protein</fullName>
    </recommendedName>
</protein>
<evidence type="ECO:0000313" key="6">
    <source>
        <dbReference type="Proteomes" id="UP000503462"/>
    </source>
</evidence>
<sequence length="628" mass="71161">MSLWWANLAQRCANCHKADLPCIYPTVDPSIKRKRGPYRKKDKPAREAHLEHVVKYLSDPVPSQPSSSKTSEEQPRSLPAPPGLNFEREQTALHQLAASEPERASEDLVKDALIALTHASISNERYAEDDVQTAPDMFFRRGPFTPSPQQITDLWHLFVTRVDPITKVVHCPTFSSKLSSLLDGHAAPSTANLAAAVFYAATLSCSTEECLSILHQSRGFLLKSFEQVLDENLLRSPVVPDLEHVQALLVYLICFGREDSGPRTWALFSETVRSAQRIGMHLDPGTKYTPYEAEIRRRLWWAICSAEHLCSEDGGRYHMSNCTVRLPANIEDIDISPGTLEPPEPRLGMTSMCFVLVRWEIMRSNVRMWATSKANHGAIDTGQRKKMQDEFGKLGKLIEEKYLRYCHSSRPYDWMILGQADVLMIKTHLTIQHPAEALLNGTLTDAQRQEMLRLSVHVIRTTYKLLSKPKCPQFLWYYRKQLQWNSLAIVIAEICHSNNPQMVQTSWEVLSPFIATWDKIYGNKKNKDSTWDYVDMLISRAKTMAAEQNWQSNSARDMSCVDGILPYGSWDSSYTLDPLPANIDPMGGNAYDMMMPNDLTYIDFNALNAVFGSSGWGEAVNIDLMNEL</sequence>
<dbReference type="GO" id="GO:0005634">
    <property type="term" value="C:nucleus"/>
    <property type="evidence" value="ECO:0007669"/>
    <property type="project" value="UniProtKB-SubCell"/>
</dbReference>
<evidence type="ECO:0000256" key="3">
    <source>
        <dbReference type="SAM" id="MobiDB-lite"/>
    </source>
</evidence>
<gene>
    <name evidence="5" type="ORF">AMS68_008059</name>
</gene>
<organism evidence="5 6">
    <name type="scientific">Peltaster fructicola</name>
    <dbReference type="NCBI Taxonomy" id="286661"/>
    <lineage>
        <taxon>Eukaryota</taxon>
        <taxon>Fungi</taxon>
        <taxon>Dikarya</taxon>
        <taxon>Ascomycota</taxon>
        <taxon>Pezizomycotina</taxon>
        <taxon>Dothideomycetes</taxon>
        <taxon>Dothideomycetes incertae sedis</taxon>
        <taxon>Peltaster</taxon>
    </lineage>
</organism>
<dbReference type="GO" id="GO:0006351">
    <property type="term" value="P:DNA-templated transcription"/>
    <property type="evidence" value="ECO:0007669"/>
    <property type="project" value="InterPro"/>
</dbReference>
<accession>A0A6H0Y660</accession>
<dbReference type="Proteomes" id="UP000503462">
    <property type="component" value="Chromosome 5"/>
</dbReference>
<evidence type="ECO:0000259" key="4">
    <source>
        <dbReference type="SMART" id="SM00906"/>
    </source>
</evidence>
<dbReference type="OrthoDB" id="424974at2759"/>
<dbReference type="EMBL" id="CP051143">
    <property type="protein sequence ID" value="QIX02542.1"/>
    <property type="molecule type" value="Genomic_DNA"/>
</dbReference>
<proteinExistence type="predicted"/>
<dbReference type="GO" id="GO:0003677">
    <property type="term" value="F:DNA binding"/>
    <property type="evidence" value="ECO:0007669"/>
    <property type="project" value="InterPro"/>
</dbReference>